<evidence type="ECO:0000313" key="2">
    <source>
        <dbReference type="Proteomes" id="UP000018209"/>
    </source>
</evidence>
<sequence>MSKSDALLHAGATKNGSAIRSFCRQVMKRMDDGLSRLG</sequence>
<name>A0ABQ0IW26_GLUTH</name>
<dbReference type="Proteomes" id="UP000018209">
    <property type="component" value="Unassembled WGS sequence"/>
</dbReference>
<comment type="caution">
    <text evidence="1">The sequence shown here is derived from an EMBL/GenBank/DDBJ whole genome shotgun (WGS) entry which is preliminary data.</text>
</comment>
<evidence type="ECO:0008006" key="3">
    <source>
        <dbReference type="Google" id="ProtNLM"/>
    </source>
</evidence>
<proteinExistence type="predicted"/>
<dbReference type="EMBL" id="BASM01000016">
    <property type="protein sequence ID" value="GAD26421.1"/>
    <property type="molecule type" value="Genomic_DNA"/>
</dbReference>
<accession>A0ABQ0IW26</accession>
<organism evidence="1 2">
    <name type="scientific">Gluconobacter thailandicus NBRC 3257</name>
    <dbReference type="NCBI Taxonomy" id="1381097"/>
    <lineage>
        <taxon>Bacteria</taxon>
        <taxon>Pseudomonadati</taxon>
        <taxon>Pseudomonadota</taxon>
        <taxon>Alphaproteobacteria</taxon>
        <taxon>Acetobacterales</taxon>
        <taxon>Acetobacteraceae</taxon>
        <taxon>Gluconobacter</taxon>
    </lineage>
</organism>
<evidence type="ECO:0000313" key="1">
    <source>
        <dbReference type="EMBL" id="GAD26421.1"/>
    </source>
</evidence>
<reference evidence="1 2" key="1">
    <citation type="submission" date="2013-08" db="EMBL/GenBank/DDBJ databases">
        <title>Gluconobacter thailandicus NBRC 3257 whole genome sequence.</title>
        <authorList>
            <person name="Matsutani M."/>
            <person name="Yakushi T."/>
            <person name="Matsushita K."/>
        </authorList>
    </citation>
    <scope>NUCLEOTIDE SEQUENCE [LARGE SCALE GENOMIC DNA]</scope>
    <source>
        <strain evidence="1 2">NBRC 3257</strain>
    </source>
</reference>
<keyword evidence="2" id="KW-1185">Reference proteome</keyword>
<gene>
    <name evidence="1" type="ORF">NBRC3257_1419</name>
</gene>
<protein>
    <recommendedName>
        <fullName evidence="3">Transposase</fullName>
    </recommendedName>
</protein>